<organism evidence="5 6">
    <name type="scientific">Ectopseudomonas chengduensis</name>
    <dbReference type="NCBI Taxonomy" id="489632"/>
    <lineage>
        <taxon>Bacteria</taxon>
        <taxon>Pseudomonadati</taxon>
        <taxon>Pseudomonadota</taxon>
        <taxon>Gammaproteobacteria</taxon>
        <taxon>Pseudomonadales</taxon>
        <taxon>Pseudomonadaceae</taxon>
        <taxon>Ectopseudomonas</taxon>
    </lineage>
</organism>
<evidence type="ECO:0000313" key="6">
    <source>
        <dbReference type="Proteomes" id="UP000199467"/>
    </source>
</evidence>
<keyword evidence="1" id="KW-0175">Coiled coil</keyword>
<feature type="coiled-coil region" evidence="1">
    <location>
        <begin position="164"/>
        <end position="191"/>
    </location>
</feature>
<feature type="domain" description="Transposase InsH N-terminal" evidence="3">
    <location>
        <begin position="24"/>
        <end position="117"/>
    </location>
</feature>
<reference evidence="5" key="2">
    <citation type="submission" date="2016-10" db="EMBL/GenBank/DDBJ databases">
        <authorList>
            <person name="de Groot N.N."/>
        </authorList>
    </citation>
    <scope>NUCLEOTIDE SEQUENCE [LARGE SCALE GENOMIC DNA]</scope>
    <source>
        <strain evidence="5">DSM 26382</strain>
    </source>
</reference>
<dbReference type="Pfam" id="PF01609">
    <property type="entry name" value="DDE_Tnp_1"/>
    <property type="match status" value="1"/>
</dbReference>
<feature type="domain" description="Transposase IS4-like" evidence="2">
    <location>
        <begin position="247"/>
        <end position="462"/>
    </location>
</feature>
<dbReference type="GO" id="GO:0004803">
    <property type="term" value="F:transposase activity"/>
    <property type="evidence" value="ECO:0007669"/>
    <property type="project" value="InterPro"/>
</dbReference>
<proteinExistence type="predicted"/>
<dbReference type="PANTHER" id="PTHR33408">
    <property type="entry name" value="TRANSPOSASE"/>
    <property type="match status" value="1"/>
</dbReference>
<reference evidence="6" key="1">
    <citation type="submission" date="2016-10" db="EMBL/GenBank/DDBJ databases">
        <authorList>
            <person name="Varghese N."/>
            <person name="Submissions S."/>
        </authorList>
    </citation>
    <scope>NUCLEOTIDE SEQUENCE [LARGE SCALE GENOMIC DNA]</scope>
    <source>
        <strain evidence="6">DSM 26382</strain>
    </source>
</reference>
<dbReference type="AlphaFoldDB" id="A0A1G6S4S7"/>
<dbReference type="InterPro" id="IPR047629">
    <property type="entry name" value="IS1182_transpos"/>
</dbReference>
<dbReference type="EMBL" id="FMZQ01000011">
    <property type="protein sequence ID" value="SDD11147.1"/>
    <property type="molecule type" value="Genomic_DNA"/>
</dbReference>
<dbReference type="InterPro" id="IPR002559">
    <property type="entry name" value="Transposase_11"/>
</dbReference>
<evidence type="ECO:0000256" key="1">
    <source>
        <dbReference type="SAM" id="Coils"/>
    </source>
</evidence>
<gene>
    <name evidence="4" type="ORF">SAMN05216576_1061</name>
    <name evidence="5" type="ORF">SAMN05216576_1111</name>
</gene>
<keyword evidence="6" id="KW-1185">Reference proteome</keyword>
<evidence type="ECO:0000259" key="3">
    <source>
        <dbReference type="Pfam" id="PF05598"/>
    </source>
</evidence>
<dbReference type="Proteomes" id="UP000199467">
    <property type="component" value="Unassembled WGS sequence"/>
</dbReference>
<name>A0A1G6S4S7_9GAMM</name>
<dbReference type="GO" id="GO:0006313">
    <property type="term" value="P:DNA transposition"/>
    <property type="evidence" value="ECO:0007669"/>
    <property type="project" value="InterPro"/>
</dbReference>
<protein>
    <submittedName>
        <fullName evidence="5">Transposase</fullName>
    </submittedName>
</protein>
<dbReference type="PANTHER" id="PTHR33408:SF2">
    <property type="entry name" value="TRANSPOSASE DDE DOMAIN-CONTAINING PROTEIN"/>
    <property type="match status" value="1"/>
</dbReference>
<dbReference type="EMBL" id="FMZQ01000006">
    <property type="protein sequence ID" value="SDC72804.1"/>
    <property type="molecule type" value="Genomic_DNA"/>
</dbReference>
<dbReference type="Pfam" id="PF05598">
    <property type="entry name" value="DUF772"/>
    <property type="match status" value="1"/>
</dbReference>
<dbReference type="NCBIfam" id="NF033551">
    <property type="entry name" value="transpos_IS1182"/>
    <property type="match status" value="1"/>
</dbReference>
<evidence type="ECO:0000313" key="5">
    <source>
        <dbReference type="EMBL" id="SDD11147.1"/>
    </source>
</evidence>
<dbReference type="GO" id="GO:0003677">
    <property type="term" value="F:DNA binding"/>
    <property type="evidence" value="ECO:0007669"/>
    <property type="project" value="InterPro"/>
</dbReference>
<dbReference type="InterPro" id="IPR008490">
    <property type="entry name" value="Transposase_InsH_N"/>
</dbReference>
<accession>A0A1G6S4S7</accession>
<evidence type="ECO:0000313" key="4">
    <source>
        <dbReference type="EMBL" id="SDC72804.1"/>
    </source>
</evidence>
<sequence length="479" mass="53719">MGALSFMGYIQGEGRQQSSLFPPTLEELVPEDHLVRVIEAYVARLDLQALGFSKAEPLKTGRPGYDPADLLKLYLYGYLQRIRSSRRLEAECQRNVEVMWLLGRLAPDFKTIADFRKDNSAAFQATCRTFVQFCRQVGLISGQLVAIDGSKFQAVASQRKHLSLTKLKRQQAKLEAQIARYLAELDEADRSEAAEVVDRSAVKAALQQLESRHADNLTAQALMEVQGLEQFVVGESEARMMRTHQGARVAYNVQNAVDGEHGLIVHHAVTQDGSDNQQLEPMAKAAQAILAQEELTVTADAGYSNGEQFQACDDAGIAAYVPENRGINNKGDDTPLFDRSAFSYDVENDQYQCPAGQWLPLKQVNGLQRIYAVRGDCTACPLKSRCTKAKRRHVTRHVHEAAFERMHQRMQVHPEMMVRRRSIVEHPFGNLKQWILGNGRFLLRQLQGARTEMALAVNAYNLKRAINVMGARRLIELLG</sequence>
<evidence type="ECO:0000259" key="2">
    <source>
        <dbReference type="Pfam" id="PF01609"/>
    </source>
</evidence>